<protein>
    <submittedName>
        <fullName evidence="1">Uncharacterized protein</fullName>
    </submittedName>
</protein>
<keyword evidence="2" id="KW-1185">Reference proteome</keyword>
<proteinExistence type="predicted"/>
<name>A0ABV3THT8_9RHOB</name>
<dbReference type="Proteomes" id="UP001557465">
    <property type="component" value="Unassembled WGS sequence"/>
</dbReference>
<reference evidence="1 2" key="1">
    <citation type="journal article" date="2011" name="Int. J. Syst. Evol. Microbiol.">
        <title>Zhongshania antarctica gen. nov., sp. nov. and Zhongshania guokunii sp. nov., gammaproteobacteria respectively isolated from coastal attached (fast) ice and surface seawater of the Antarctic.</title>
        <authorList>
            <person name="Li H.J."/>
            <person name="Zhang X.Y."/>
            <person name="Chen C.X."/>
            <person name="Zhang Y.J."/>
            <person name="Gao Z.M."/>
            <person name="Yu Y."/>
            <person name="Chen X.L."/>
            <person name="Chen B."/>
            <person name="Zhang Y.Z."/>
        </authorList>
    </citation>
    <scope>NUCLEOTIDE SEQUENCE [LARGE SCALE GENOMIC DNA]</scope>
    <source>
        <strain evidence="1 2">15-R06ZXC-3</strain>
    </source>
</reference>
<dbReference type="RefSeq" id="WP_368391061.1">
    <property type="nucleotide sequence ID" value="NZ_JBFRYC010000002.1"/>
</dbReference>
<comment type="caution">
    <text evidence="1">The sequence shown here is derived from an EMBL/GenBank/DDBJ whole genome shotgun (WGS) entry which is preliminary data.</text>
</comment>
<gene>
    <name evidence="1" type="ORF">AB4874_04270</name>
</gene>
<evidence type="ECO:0000313" key="2">
    <source>
        <dbReference type="Proteomes" id="UP001557465"/>
    </source>
</evidence>
<evidence type="ECO:0000313" key="1">
    <source>
        <dbReference type="EMBL" id="MEX1660865.1"/>
    </source>
</evidence>
<sequence>MESALSAAVSAQFRTPDLVTSLLSESELFSQGELFSMLSPLRCVLRRPVKVDDLAEIATYFLDKGAVGCAPSPGS</sequence>
<dbReference type="EMBL" id="JBFRYC010000002">
    <property type="protein sequence ID" value="MEX1660865.1"/>
    <property type="molecule type" value="Genomic_DNA"/>
</dbReference>
<organism evidence="1 2">
    <name type="scientific">Thioclava arctica</name>
    <dbReference type="NCBI Taxonomy" id="3238301"/>
    <lineage>
        <taxon>Bacteria</taxon>
        <taxon>Pseudomonadati</taxon>
        <taxon>Pseudomonadota</taxon>
        <taxon>Alphaproteobacteria</taxon>
        <taxon>Rhodobacterales</taxon>
        <taxon>Paracoccaceae</taxon>
        <taxon>Thioclava</taxon>
    </lineage>
</organism>
<accession>A0ABV3THT8</accession>